<evidence type="ECO:0008006" key="3">
    <source>
        <dbReference type="Google" id="ProtNLM"/>
    </source>
</evidence>
<dbReference type="AlphaFoldDB" id="W4LB11"/>
<sequence>MKSTRLTYDPEGDILYITFGQSTPATGYQLSDQILLRVNPQTQQAAGLMLSNFSIHLQENYDLPLPGLNEEPETKAHLLHILQTAPVNHFLQLTEDQQDVSARLRHPTLQEALVG</sequence>
<comment type="caution">
    <text evidence="1">The sequence shown here is derived from an EMBL/GenBank/DDBJ whole genome shotgun (WGS) entry which is preliminary data.</text>
</comment>
<dbReference type="InterPro" id="IPR019270">
    <property type="entry name" value="DUF2283"/>
</dbReference>
<reference evidence="1 2" key="1">
    <citation type="journal article" date="2014" name="Nature">
        <title>An environmental bacterial taxon with a large and distinct metabolic repertoire.</title>
        <authorList>
            <person name="Wilson M.C."/>
            <person name="Mori T."/>
            <person name="Ruckert C."/>
            <person name="Uria A.R."/>
            <person name="Helf M.J."/>
            <person name="Takada K."/>
            <person name="Gernert C."/>
            <person name="Steffens U.A."/>
            <person name="Heycke N."/>
            <person name="Schmitt S."/>
            <person name="Rinke C."/>
            <person name="Helfrich E.J."/>
            <person name="Brachmann A.O."/>
            <person name="Gurgui C."/>
            <person name="Wakimoto T."/>
            <person name="Kracht M."/>
            <person name="Crusemann M."/>
            <person name="Hentschel U."/>
            <person name="Abe I."/>
            <person name="Matsunaga S."/>
            <person name="Kalinowski J."/>
            <person name="Takeyama H."/>
            <person name="Piel J."/>
        </authorList>
    </citation>
    <scope>NUCLEOTIDE SEQUENCE [LARGE SCALE GENOMIC DNA]</scope>
    <source>
        <strain evidence="2">TSY1</strain>
    </source>
</reference>
<dbReference type="EMBL" id="AZHW01000954">
    <property type="protein sequence ID" value="ETW95119.1"/>
    <property type="molecule type" value="Genomic_DNA"/>
</dbReference>
<keyword evidence="2" id="KW-1185">Reference proteome</keyword>
<proteinExistence type="predicted"/>
<name>W4LB11_ENTF1</name>
<organism evidence="1 2">
    <name type="scientific">Entotheonella factor</name>
    <dbReference type="NCBI Taxonomy" id="1429438"/>
    <lineage>
        <taxon>Bacteria</taxon>
        <taxon>Pseudomonadati</taxon>
        <taxon>Nitrospinota/Tectimicrobiota group</taxon>
        <taxon>Candidatus Tectimicrobiota</taxon>
        <taxon>Candidatus Entotheonellia</taxon>
        <taxon>Candidatus Entotheonellales</taxon>
        <taxon>Candidatus Entotheonellaceae</taxon>
        <taxon>Candidatus Entotheonella</taxon>
    </lineage>
</organism>
<evidence type="ECO:0000313" key="2">
    <source>
        <dbReference type="Proteomes" id="UP000019141"/>
    </source>
</evidence>
<dbReference type="Proteomes" id="UP000019141">
    <property type="component" value="Unassembled WGS sequence"/>
</dbReference>
<dbReference type="Pfam" id="PF10049">
    <property type="entry name" value="DUF2283"/>
    <property type="match status" value="1"/>
</dbReference>
<evidence type="ECO:0000313" key="1">
    <source>
        <dbReference type="EMBL" id="ETW95119.1"/>
    </source>
</evidence>
<accession>W4LB11</accession>
<protein>
    <recommendedName>
        <fullName evidence="3">DUF2283 domain-containing protein</fullName>
    </recommendedName>
</protein>
<dbReference type="HOGENOM" id="CLU_2104519_0_0_7"/>
<gene>
    <name evidence="1" type="ORF">ETSY1_31930</name>
</gene>